<feature type="domain" description="Helix-turn-helix" evidence="1">
    <location>
        <begin position="86"/>
        <end position="140"/>
    </location>
</feature>
<dbReference type="InterPro" id="IPR036782">
    <property type="entry name" value="NE0471-like_N"/>
</dbReference>
<dbReference type="Gene3D" id="3.30.2020.10">
    <property type="entry name" value="NE0471-like N-terminal domain"/>
    <property type="match status" value="1"/>
</dbReference>
<evidence type="ECO:0000313" key="3">
    <source>
        <dbReference type="Proteomes" id="UP000522163"/>
    </source>
</evidence>
<proteinExistence type="predicted"/>
<dbReference type="Pfam" id="PF20038">
    <property type="entry name" value="HTH_59"/>
    <property type="match status" value="1"/>
</dbReference>
<organism evidence="2 3">
    <name type="scientific">Oribacterium sinus</name>
    <dbReference type="NCBI Taxonomy" id="237576"/>
    <lineage>
        <taxon>Bacteria</taxon>
        <taxon>Bacillati</taxon>
        <taxon>Bacillota</taxon>
        <taxon>Clostridia</taxon>
        <taxon>Lachnospirales</taxon>
        <taxon>Lachnospiraceae</taxon>
        <taxon>Oribacterium</taxon>
    </lineage>
</organism>
<dbReference type="Pfam" id="PF10387">
    <property type="entry name" value="DUF2442"/>
    <property type="match status" value="1"/>
</dbReference>
<comment type="caution">
    <text evidence="2">The sequence shown here is derived from an EMBL/GenBank/DDBJ whole genome shotgun (WGS) entry which is preliminary data.</text>
</comment>
<dbReference type="Proteomes" id="UP000522163">
    <property type="component" value="Unassembled WGS sequence"/>
</dbReference>
<dbReference type="EMBL" id="JACHHH010000016">
    <property type="protein sequence ID" value="MBB6042385.1"/>
    <property type="molecule type" value="Genomic_DNA"/>
</dbReference>
<dbReference type="InterPro" id="IPR018841">
    <property type="entry name" value="DUF2442"/>
</dbReference>
<dbReference type="AlphaFoldDB" id="A0A7W9SJ47"/>
<dbReference type="GeneID" id="85015894"/>
<protein>
    <recommendedName>
        <fullName evidence="1">Helix-turn-helix domain-containing protein</fullName>
    </recommendedName>
</protein>
<name>A0A7W9SJ47_9FIRM</name>
<evidence type="ECO:0000259" key="1">
    <source>
        <dbReference type="Pfam" id="PF20038"/>
    </source>
</evidence>
<dbReference type="RefSeq" id="WP_183684855.1">
    <property type="nucleotide sequence ID" value="NZ_CAUQIH010000046.1"/>
</dbReference>
<gene>
    <name evidence="2" type="ORF">HNQ46_002384</name>
</gene>
<accession>A0A7W9SJ47</accession>
<reference evidence="2 3" key="1">
    <citation type="submission" date="2020-08" db="EMBL/GenBank/DDBJ databases">
        <title>Genomic Encyclopedia of Type Strains, Phase IV (KMG-IV): sequencing the most valuable type-strain genomes for metagenomic binning, comparative biology and taxonomic classification.</title>
        <authorList>
            <person name="Goeker M."/>
        </authorList>
    </citation>
    <scope>NUCLEOTIDE SEQUENCE [LARGE SCALE GENOMIC DNA]</scope>
    <source>
        <strain evidence="2 3">DSM 17245</strain>
    </source>
</reference>
<sequence length="166" mass="18866">MMHKVKAISALPNFFLSIQFVEGITKIYDVKPLFSKWAAFKALQENPKLFSAVEVDVGGYGIIWNDELDLSCDELFENGKSVQTPFDNIIAFTDATRLWGLNESTLRKAITYGKLVNGVDACKYGKQWVVTVDAMKREYGIPMFERRLVSEDLAPYKVLQNQKKNS</sequence>
<evidence type="ECO:0000313" key="2">
    <source>
        <dbReference type="EMBL" id="MBB6042385.1"/>
    </source>
</evidence>
<dbReference type="SUPFAM" id="SSF143880">
    <property type="entry name" value="NE0471 N-terminal domain-like"/>
    <property type="match status" value="1"/>
</dbReference>
<dbReference type="InterPro" id="IPR045403">
    <property type="entry name" value="HTH_59_Firmicutes_type"/>
</dbReference>